<feature type="transmembrane region" description="Helical" evidence="6">
    <location>
        <begin position="218"/>
        <end position="242"/>
    </location>
</feature>
<evidence type="ECO:0000313" key="8">
    <source>
        <dbReference type="Proteomes" id="UP000293995"/>
    </source>
</evidence>
<dbReference type="AlphaFoldDB" id="A0A4P6EGS9"/>
<accession>A0A4P6EGS9</accession>
<feature type="transmembrane region" description="Helical" evidence="6">
    <location>
        <begin position="126"/>
        <end position="148"/>
    </location>
</feature>
<dbReference type="GO" id="GO:0005886">
    <property type="term" value="C:plasma membrane"/>
    <property type="evidence" value="ECO:0007669"/>
    <property type="project" value="UniProtKB-SubCell"/>
</dbReference>
<evidence type="ECO:0000313" key="7">
    <source>
        <dbReference type="EMBL" id="QAY61652.1"/>
    </source>
</evidence>
<evidence type="ECO:0000256" key="6">
    <source>
        <dbReference type="SAM" id="Phobius"/>
    </source>
</evidence>
<dbReference type="PANTHER" id="PTHR30213:SF1">
    <property type="entry name" value="INNER MEMBRANE PROTEIN YHJD"/>
    <property type="match status" value="1"/>
</dbReference>
<dbReference type="OrthoDB" id="3229302at2"/>
<keyword evidence="8" id="KW-1185">Reference proteome</keyword>
<feature type="transmembrane region" description="Helical" evidence="6">
    <location>
        <begin position="281"/>
        <end position="311"/>
    </location>
</feature>
<keyword evidence="3 6" id="KW-0812">Transmembrane</keyword>
<reference evidence="7 8" key="1">
    <citation type="submission" date="2019-01" db="EMBL/GenBank/DDBJ databases">
        <title>Genome sequencing of strain DFW100M-13.</title>
        <authorList>
            <person name="Heo J."/>
            <person name="Kim S.-J."/>
            <person name="Kim J.-S."/>
            <person name="Hong S.-B."/>
            <person name="Kwon S.-W."/>
        </authorList>
    </citation>
    <scope>NUCLEOTIDE SEQUENCE [LARGE SCALE GENOMIC DNA]</scope>
    <source>
        <strain evidence="7 8">DFW100M-13</strain>
    </source>
</reference>
<feature type="transmembrane region" description="Helical" evidence="6">
    <location>
        <begin position="254"/>
        <end position="275"/>
    </location>
</feature>
<dbReference type="Pfam" id="PF03631">
    <property type="entry name" value="Virul_fac_BrkB"/>
    <property type="match status" value="1"/>
</dbReference>
<evidence type="ECO:0000256" key="1">
    <source>
        <dbReference type="ARBA" id="ARBA00004651"/>
    </source>
</evidence>
<evidence type="ECO:0000256" key="5">
    <source>
        <dbReference type="ARBA" id="ARBA00023136"/>
    </source>
</evidence>
<comment type="subcellular location">
    <subcellularLocation>
        <location evidence="1">Cell membrane</location>
        <topology evidence="1">Multi-pass membrane protein</topology>
    </subcellularLocation>
</comment>
<dbReference type="Proteomes" id="UP000293995">
    <property type="component" value="Chromosome"/>
</dbReference>
<keyword evidence="5 6" id="KW-0472">Membrane</keyword>
<evidence type="ECO:0000256" key="4">
    <source>
        <dbReference type="ARBA" id="ARBA00022989"/>
    </source>
</evidence>
<feature type="transmembrane region" description="Helical" evidence="6">
    <location>
        <begin position="174"/>
        <end position="198"/>
    </location>
</feature>
<dbReference type="PANTHER" id="PTHR30213">
    <property type="entry name" value="INNER MEMBRANE PROTEIN YHJD"/>
    <property type="match status" value="1"/>
</dbReference>
<evidence type="ECO:0000256" key="3">
    <source>
        <dbReference type="ARBA" id="ARBA00022692"/>
    </source>
</evidence>
<dbReference type="InterPro" id="IPR017039">
    <property type="entry name" value="Virul_fac_BrkB"/>
</dbReference>
<gene>
    <name evidence="7" type="ORF">ET475_01680</name>
</gene>
<evidence type="ECO:0000256" key="2">
    <source>
        <dbReference type="ARBA" id="ARBA00022475"/>
    </source>
</evidence>
<organism evidence="7 8">
    <name type="scientific">Microbacterium protaetiae</name>
    <dbReference type="NCBI Taxonomy" id="2509458"/>
    <lineage>
        <taxon>Bacteria</taxon>
        <taxon>Bacillati</taxon>
        <taxon>Actinomycetota</taxon>
        <taxon>Actinomycetes</taxon>
        <taxon>Micrococcales</taxon>
        <taxon>Microbacteriaceae</taxon>
        <taxon>Microbacterium</taxon>
    </lineage>
</organism>
<dbReference type="KEGG" id="mprt:ET475_01680"/>
<keyword evidence="2" id="KW-1003">Cell membrane</keyword>
<feature type="transmembrane region" description="Helical" evidence="6">
    <location>
        <begin position="47"/>
        <end position="77"/>
    </location>
</feature>
<dbReference type="EMBL" id="CP035494">
    <property type="protein sequence ID" value="QAY61652.1"/>
    <property type="molecule type" value="Genomic_DNA"/>
</dbReference>
<proteinExistence type="predicted"/>
<name>A0A4P6EGS9_9MICO</name>
<sequence length="393" mass="42403">MRERWDAAATALRERFDEPLTRASEITQRTLGWFPIRVWRHFLRSNGFLLAASISYQALFAIFAVVYMAFAVIGIWLGASTPAGSRSIDAMIRIINLYIPNLISDHEGALISPDAVAEVARNASGVLAITGAVALVVAIWTAIGFVTFTRRAVRDIFGLPFDTRNYILLKARDLGAAVLFGLGLIAGAIVSWITSGALDALLVAFGMADRSMLSQVGVKALSALVAFIVNAVALVGLFRFLAGTSLPWRRIWPGSLLGGAAMAVLQVAVGLLLSYTPSNPLLATFSVVVAFLLWFRLVGVVILVAASWIAVSATDRELPLATPSATERALAEHEALLLAAHLHLRDARAARAVAPWYRRRRLDRMVNDAQVELARVEASAPPSTSSNGVARRH</sequence>
<keyword evidence="4 6" id="KW-1133">Transmembrane helix</keyword>
<protein>
    <submittedName>
        <fullName evidence="7">YihY/virulence factor BrkB family protein</fullName>
    </submittedName>
</protein>